<keyword evidence="5 7" id="KW-0472">Membrane</keyword>
<dbReference type="GO" id="GO:0008195">
    <property type="term" value="F:phosphatidate phosphatase activity"/>
    <property type="evidence" value="ECO:0007669"/>
    <property type="project" value="TreeGrafter"/>
</dbReference>
<evidence type="ECO:0000256" key="5">
    <source>
        <dbReference type="ARBA" id="ARBA00023136"/>
    </source>
</evidence>
<organism evidence="9 10">
    <name type="scientific">Spodoptera exigua</name>
    <name type="common">Beet armyworm</name>
    <name type="synonym">Noctua fulgens</name>
    <dbReference type="NCBI Taxonomy" id="7107"/>
    <lineage>
        <taxon>Eukaryota</taxon>
        <taxon>Metazoa</taxon>
        <taxon>Ecdysozoa</taxon>
        <taxon>Arthropoda</taxon>
        <taxon>Hexapoda</taxon>
        <taxon>Insecta</taxon>
        <taxon>Pterygota</taxon>
        <taxon>Neoptera</taxon>
        <taxon>Endopterygota</taxon>
        <taxon>Lepidoptera</taxon>
        <taxon>Glossata</taxon>
        <taxon>Ditrysia</taxon>
        <taxon>Noctuoidea</taxon>
        <taxon>Noctuidae</taxon>
        <taxon>Amphipyrinae</taxon>
        <taxon>Spodoptera</taxon>
    </lineage>
</organism>
<dbReference type="EMBL" id="JACKWZ010000441">
    <property type="protein sequence ID" value="KAF9407747.1"/>
    <property type="molecule type" value="Genomic_DNA"/>
</dbReference>
<name>A0A835L3P7_SPOEX</name>
<dbReference type="GO" id="GO:0007165">
    <property type="term" value="P:signal transduction"/>
    <property type="evidence" value="ECO:0007669"/>
    <property type="project" value="TreeGrafter"/>
</dbReference>
<comment type="subcellular location">
    <subcellularLocation>
        <location evidence="1">Membrane</location>
        <topology evidence="1">Multi-pass membrane protein</topology>
    </subcellularLocation>
</comment>
<sequence>MHYMLIVERKYHNEKPSQSKLAVDWFKEYLYGLLLNLLIVETLKVIVGSPRPHFFDTCSPNEAQTCKESEYVPSYTCTKAHWLSQSDKSFPSGHTSLAVHAGVFLAYYLHRRTSATFKVMVLQVVFVTTALVCSVSRMTDHRHHWWDVLAGALIAAPVLIYTATAGTAVTHDLASLSSEFVEFKSFVCQTLSHLKSQIELVSRALDGHETAMRRKILLFHGIPEKANEKLSETVLEIVVKRMGVDDASIDMFEVCHRLGASQGKTRPVLVRLKDMEHRRVLWDCKTSLKGSGVTLSEFLTRTRHRVFMAARKHFGISSCWSAEGKIIVQVADKSRRKISSMGELDDLIALFPANVEPAIEAGGASPSAPGMAPKDPTKKTRNLRKTRR</sequence>
<gene>
    <name evidence="9" type="ORF">HW555_012338</name>
</gene>
<comment type="caution">
    <text evidence="9">The sequence shown here is derived from an EMBL/GenBank/DDBJ whole genome shotgun (WGS) entry which is preliminary data.</text>
</comment>
<dbReference type="Pfam" id="PF01569">
    <property type="entry name" value="PAP2"/>
    <property type="match status" value="1"/>
</dbReference>
<evidence type="ECO:0000313" key="10">
    <source>
        <dbReference type="Proteomes" id="UP000648187"/>
    </source>
</evidence>
<feature type="domain" description="Phosphatidic acid phosphatase type 2/haloperoxidase" evidence="8">
    <location>
        <begin position="26"/>
        <end position="163"/>
    </location>
</feature>
<dbReference type="InterPro" id="IPR036938">
    <property type="entry name" value="PAP2/HPO_sf"/>
</dbReference>
<protein>
    <recommendedName>
        <fullName evidence="8">Phosphatidic acid phosphatase type 2/haloperoxidase domain-containing protein</fullName>
    </recommendedName>
</protein>
<dbReference type="GO" id="GO:0006644">
    <property type="term" value="P:phospholipid metabolic process"/>
    <property type="evidence" value="ECO:0007669"/>
    <property type="project" value="InterPro"/>
</dbReference>
<dbReference type="PANTHER" id="PTHR10165:SF103">
    <property type="entry name" value="PHOSPHOLIPID PHOSPHATASE HOMOLOG 1.2 HOMOLOG"/>
    <property type="match status" value="1"/>
</dbReference>
<feature type="compositionally biased region" description="Low complexity" evidence="6">
    <location>
        <begin position="361"/>
        <end position="373"/>
    </location>
</feature>
<dbReference type="InterPro" id="IPR043216">
    <property type="entry name" value="PAP-like"/>
</dbReference>
<accession>A0A835L3P7</accession>
<keyword evidence="10" id="KW-1185">Reference proteome</keyword>
<dbReference type="SUPFAM" id="SSF48317">
    <property type="entry name" value="Acid phosphatase/Vanadium-dependent haloperoxidase"/>
    <property type="match status" value="1"/>
</dbReference>
<feature type="transmembrane region" description="Helical" evidence="7">
    <location>
        <begin position="115"/>
        <end position="136"/>
    </location>
</feature>
<feature type="compositionally biased region" description="Basic residues" evidence="6">
    <location>
        <begin position="379"/>
        <end position="388"/>
    </location>
</feature>
<dbReference type="PANTHER" id="PTHR10165">
    <property type="entry name" value="LIPID PHOSPHATE PHOSPHATASE"/>
    <property type="match status" value="1"/>
</dbReference>
<keyword evidence="3 7" id="KW-0812">Transmembrane</keyword>
<evidence type="ECO:0000256" key="2">
    <source>
        <dbReference type="ARBA" id="ARBA00008816"/>
    </source>
</evidence>
<evidence type="ECO:0000256" key="4">
    <source>
        <dbReference type="ARBA" id="ARBA00022989"/>
    </source>
</evidence>
<evidence type="ECO:0000259" key="8">
    <source>
        <dbReference type="SMART" id="SM00014"/>
    </source>
</evidence>
<keyword evidence="4 7" id="KW-1133">Transmembrane helix</keyword>
<dbReference type="GO" id="GO:0005886">
    <property type="term" value="C:plasma membrane"/>
    <property type="evidence" value="ECO:0007669"/>
    <property type="project" value="TreeGrafter"/>
</dbReference>
<dbReference type="GO" id="GO:0046839">
    <property type="term" value="P:phospholipid dephosphorylation"/>
    <property type="evidence" value="ECO:0007669"/>
    <property type="project" value="TreeGrafter"/>
</dbReference>
<feature type="transmembrane region" description="Helical" evidence="7">
    <location>
        <begin position="148"/>
        <end position="169"/>
    </location>
</feature>
<dbReference type="InterPro" id="IPR000326">
    <property type="entry name" value="PAP2/HPO"/>
</dbReference>
<comment type="similarity">
    <text evidence="2">Belongs to the PA-phosphatase related phosphoesterase family.</text>
</comment>
<proteinExistence type="inferred from homology"/>
<dbReference type="Gene3D" id="1.20.144.10">
    <property type="entry name" value="Phosphatidic acid phosphatase type 2/haloperoxidase"/>
    <property type="match status" value="1"/>
</dbReference>
<dbReference type="SMART" id="SM00014">
    <property type="entry name" value="acidPPc"/>
    <property type="match status" value="1"/>
</dbReference>
<dbReference type="Proteomes" id="UP000648187">
    <property type="component" value="Unassembled WGS sequence"/>
</dbReference>
<evidence type="ECO:0000313" key="9">
    <source>
        <dbReference type="EMBL" id="KAF9407747.1"/>
    </source>
</evidence>
<evidence type="ECO:0000256" key="7">
    <source>
        <dbReference type="SAM" id="Phobius"/>
    </source>
</evidence>
<evidence type="ECO:0000256" key="1">
    <source>
        <dbReference type="ARBA" id="ARBA00004141"/>
    </source>
</evidence>
<feature type="region of interest" description="Disordered" evidence="6">
    <location>
        <begin position="361"/>
        <end position="388"/>
    </location>
</feature>
<evidence type="ECO:0000256" key="6">
    <source>
        <dbReference type="SAM" id="MobiDB-lite"/>
    </source>
</evidence>
<dbReference type="AlphaFoldDB" id="A0A835L3P7"/>
<evidence type="ECO:0000256" key="3">
    <source>
        <dbReference type="ARBA" id="ARBA00022692"/>
    </source>
</evidence>
<reference evidence="9" key="1">
    <citation type="submission" date="2020-08" db="EMBL/GenBank/DDBJ databases">
        <title>Spodoptera exigua strain:BAW_Kor-Di-RS1 Genome sequencing and assembly.</title>
        <authorList>
            <person name="Kim J."/>
            <person name="Nam H.Y."/>
            <person name="Kwon M."/>
            <person name="Choi J.H."/>
            <person name="Cho S.R."/>
            <person name="Kim G.-H."/>
        </authorList>
    </citation>
    <scope>NUCLEOTIDE SEQUENCE</scope>
    <source>
        <strain evidence="9">BAW_Kor-Di-RS1</strain>
        <tissue evidence="9">Whole-body</tissue>
    </source>
</reference>